<feature type="region of interest" description="Disordered" evidence="1">
    <location>
        <begin position="419"/>
        <end position="508"/>
    </location>
</feature>
<feature type="compositionally biased region" description="Low complexity" evidence="1">
    <location>
        <begin position="278"/>
        <end position="301"/>
    </location>
</feature>
<feature type="compositionally biased region" description="Acidic residues" evidence="1">
    <location>
        <begin position="184"/>
        <end position="203"/>
    </location>
</feature>
<dbReference type="Proteomes" id="UP000650467">
    <property type="component" value="Unassembled WGS sequence"/>
</dbReference>
<feature type="region of interest" description="Disordered" evidence="1">
    <location>
        <begin position="860"/>
        <end position="898"/>
    </location>
</feature>
<keyword evidence="3" id="KW-1185">Reference proteome</keyword>
<feature type="region of interest" description="Disordered" evidence="1">
    <location>
        <begin position="1"/>
        <end position="50"/>
    </location>
</feature>
<feature type="compositionally biased region" description="Polar residues" evidence="1">
    <location>
        <begin position="655"/>
        <end position="667"/>
    </location>
</feature>
<feature type="compositionally biased region" description="Polar residues" evidence="1">
    <location>
        <begin position="426"/>
        <end position="435"/>
    </location>
</feature>
<feature type="compositionally biased region" description="Low complexity" evidence="1">
    <location>
        <begin position="887"/>
        <end position="898"/>
    </location>
</feature>
<feature type="compositionally biased region" description="Low complexity" evidence="1">
    <location>
        <begin position="128"/>
        <end position="142"/>
    </location>
</feature>
<gene>
    <name evidence="2" type="ORF">HXX76_011227</name>
</gene>
<feature type="compositionally biased region" description="Gly residues" evidence="1">
    <location>
        <begin position="226"/>
        <end position="236"/>
    </location>
</feature>
<feature type="compositionally biased region" description="Gly residues" evidence="1">
    <location>
        <begin position="267"/>
        <end position="277"/>
    </location>
</feature>
<evidence type="ECO:0000313" key="3">
    <source>
        <dbReference type="Proteomes" id="UP000650467"/>
    </source>
</evidence>
<feature type="region of interest" description="Disordered" evidence="1">
    <location>
        <begin position="109"/>
        <end position="329"/>
    </location>
</feature>
<feature type="region of interest" description="Disordered" evidence="1">
    <location>
        <begin position="971"/>
        <end position="1012"/>
    </location>
</feature>
<feature type="region of interest" description="Disordered" evidence="1">
    <location>
        <begin position="583"/>
        <end position="615"/>
    </location>
</feature>
<dbReference type="AlphaFoldDB" id="A0A835VX05"/>
<feature type="region of interest" description="Disordered" evidence="1">
    <location>
        <begin position="912"/>
        <end position="950"/>
    </location>
</feature>
<protein>
    <submittedName>
        <fullName evidence="2">Uncharacterized protein</fullName>
    </submittedName>
</protein>
<dbReference type="EMBL" id="JAEHOC010000032">
    <property type="protein sequence ID" value="KAG2428983.1"/>
    <property type="molecule type" value="Genomic_DNA"/>
</dbReference>
<organism evidence="2 3">
    <name type="scientific">Chlamydomonas incerta</name>
    <dbReference type="NCBI Taxonomy" id="51695"/>
    <lineage>
        <taxon>Eukaryota</taxon>
        <taxon>Viridiplantae</taxon>
        <taxon>Chlorophyta</taxon>
        <taxon>core chlorophytes</taxon>
        <taxon>Chlorophyceae</taxon>
        <taxon>CS clade</taxon>
        <taxon>Chlamydomonadales</taxon>
        <taxon>Chlamydomonadaceae</taxon>
        <taxon>Chlamydomonas</taxon>
    </lineage>
</organism>
<feature type="compositionally biased region" description="Low complexity" evidence="1">
    <location>
        <begin position="478"/>
        <end position="495"/>
    </location>
</feature>
<feature type="region of interest" description="Disordered" evidence="1">
    <location>
        <begin position="74"/>
        <end position="94"/>
    </location>
</feature>
<feature type="compositionally biased region" description="Polar residues" evidence="1">
    <location>
        <begin position="83"/>
        <end position="94"/>
    </location>
</feature>
<feature type="compositionally biased region" description="Low complexity" evidence="1">
    <location>
        <begin position="237"/>
        <end position="266"/>
    </location>
</feature>
<feature type="compositionally biased region" description="Gly residues" evidence="1">
    <location>
        <begin position="730"/>
        <end position="748"/>
    </location>
</feature>
<feature type="compositionally biased region" description="Low complexity" evidence="1">
    <location>
        <begin position="719"/>
        <end position="729"/>
    </location>
</feature>
<dbReference type="OrthoDB" id="549074at2759"/>
<sequence>MLEQAEGGAKVSAPANSRPPVAPKKTEPGAKTAKVSGSGGVRPPSAGLSAWEDAAGAHDCDLLAYLGKAEDAAAPGGVRAGSSPGNRALSQTGDGNLTQALLAARLAAEAERSAAQLEQRQELERRASQASRGGSSSVSGGSDRQGGSGKPPRAPEQKSAPAAGGAAGGGGGEAADPRLQGLLSDDEDNDDDLVDLMEADDDVLFAGCGSGGGGGDKERNRASSTGAGGTGGGGKGAAAAPAAPAAAAKASAEAEAEPDVSAAAAGRGAGGSGGGASSGSSVLAGGSRGSSAESGGAQAAPGRRKPQSQGSMKARGGVVAQAGHGSGGVAPQASQALLYGQQSQALLSYQQQYYGQLPQQQPYTLHAGQAAPTIPVVQVGEGLRQLQMQPRRAFTPGQANRSPVRGSGYVVATAANARVLTPPGSPTSRSGQSGTPPVGSGVFEPSSMYVGASSAPQPFLGRPNSPHSAEADVRAHTPRGQQQHPGGQYPHGGTPDHATPHIADGGGPEATAALLAAFVPTTSPHRHGGGFNMSSWGSPHHGGWAAGAGGGGGGGGGGRFSSISAGFTGGLVYRSMPISQVPGSAAEDGATGGGGGAGVRSSISPARMSGRAGKAAPTLGLMRDRHGSANATSAGPLATAAAAAVAAAGARAATSPHSMRPATSPSRARSLASMGPAAAGTLEPGYSRPYAPPSRQSPKRASHGTPPTPLVIGGVVMSPPGADGADGASAGQGGPGGEAGAGGAGGMPRGPMVPAMPHHVHAPAPIRHCGFGPRAAGHGSAAASLGSGSPPTLAMSGAAGPGSAGSATVAPSVFLGSRAKATDERIRSALLAKVLGSGAGGGGRDQSPPPQHHLLLLAHQQQQHQVAMQHSHGGLSHPQQHHGSPGGAAAEDAAAKGHPAALAANGMAPAGVAGTSGGPMHRQGSLPHLTTSVVGEHGAPPASGYTHPGHAGGFVPHAALPAGPTLAGRIGGALAPGHGHGHRAAGGPDHLHGASTRSYSFDSPRSGAVTHA</sequence>
<evidence type="ECO:0000256" key="1">
    <source>
        <dbReference type="SAM" id="MobiDB-lite"/>
    </source>
</evidence>
<evidence type="ECO:0000313" key="2">
    <source>
        <dbReference type="EMBL" id="KAG2428983.1"/>
    </source>
</evidence>
<reference evidence="2" key="1">
    <citation type="journal article" date="2020" name="bioRxiv">
        <title>Comparative genomics of Chlamydomonas.</title>
        <authorList>
            <person name="Craig R.J."/>
            <person name="Hasan A.R."/>
            <person name="Ness R.W."/>
            <person name="Keightley P.D."/>
        </authorList>
    </citation>
    <scope>NUCLEOTIDE SEQUENCE</scope>
    <source>
        <strain evidence="2">SAG 7.73</strain>
    </source>
</reference>
<proteinExistence type="predicted"/>
<accession>A0A835VX05</accession>
<feature type="region of interest" description="Disordered" evidence="1">
    <location>
        <begin position="651"/>
        <end position="753"/>
    </location>
</feature>
<comment type="caution">
    <text evidence="2">The sequence shown here is derived from an EMBL/GenBank/DDBJ whole genome shotgun (WGS) entry which is preliminary data.</text>
</comment>
<name>A0A835VX05_CHLIN</name>
<feature type="compositionally biased region" description="Low complexity" evidence="1">
    <location>
        <begin position="109"/>
        <end position="118"/>
    </location>
</feature>